<evidence type="ECO:0000313" key="3">
    <source>
        <dbReference type="Proteomes" id="UP000065822"/>
    </source>
</evidence>
<proteinExistence type="predicted"/>
<name>A0ABM5XG31_9FLAO</name>
<evidence type="ECO:0000259" key="1">
    <source>
        <dbReference type="PROSITE" id="PS51301"/>
    </source>
</evidence>
<evidence type="ECO:0000313" key="2">
    <source>
        <dbReference type="EMBL" id="AMD86210.1"/>
    </source>
</evidence>
<sequence>MIRKMGDFEVTQRTKDGMFNATALLKQWNEFVKTQRSLKPHNSGELENDAENQEVLNRGISPYLKNSSENQLFAQKELNDFFYNNTTKDFIKTIMQKENLTDVKEVYRAHKGKYGGTWMHPMLFIDFAMWLNPSFKYDVLKFVYDEMIKYRNFAGDTYKELASSIGRVVPKSLMITAMKNVAQALNYIVFNEHKHGVRNDYGTEDKQHELYELQRKVAALIEEGFIKSFEQLMNYLRETYKRKHLQKVFVS</sequence>
<dbReference type="InterPro" id="IPR018004">
    <property type="entry name" value="KilA/APSES_HTH"/>
</dbReference>
<keyword evidence="2" id="KW-0238">DNA-binding</keyword>
<keyword evidence="3" id="KW-1185">Reference proteome</keyword>
<gene>
    <name evidence="2" type="ORF">AXF12_05940</name>
</gene>
<dbReference type="Pfam" id="PF04383">
    <property type="entry name" value="KilA-N"/>
    <property type="match status" value="1"/>
</dbReference>
<dbReference type="InterPro" id="IPR017880">
    <property type="entry name" value="KilA_N"/>
</dbReference>
<feature type="domain" description="KilA-N" evidence="1">
    <location>
        <begin position="44"/>
        <end position="146"/>
    </location>
</feature>
<accession>A0ABM5XG31</accession>
<dbReference type="InterPro" id="IPR036887">
    <property type="entry name" value="HTH_APSES_sf"/>
</dbReference>
<organism evidence="2 3">
    <name type="scientific">Capnocytophaga haemolytica</name>
    <dbReference type="NCBI Taxonomy" id="45243"/>
    <lineage>
        <taxon>Bacteria</taxon>
        <taxon>Pseudomonadati</taxon>
        <taxon>Bacteroidota</taxon>
        <taxon>Flavobacteriia</taxon>
        <taxon>Flavobacteriales</taxon>
        <taxon>Flavobacteriaceae</taxon>
        <taxon>Capnocytophaga</taxon>
    </lineage>
</organism>
<protein>
    <submittedName>
        <fullName evidence="2">DNA-binding protein</fullName>
    </submittedName>
</protein>
<reference evidence="2 3" key="1">
    <citation type="submission" date="2016-02" db="EMBL/GenBank/DDBJ databases">
        <authorList>
            <person name="Holder M.E."/>
            <person name="Ajami N.J."/>
            <person name="Petrosino J.F."/>
        </authorList>
    </citation>
    <scope>NUCLEOTIDE SEQUENCE [LARGE SCALE GENOMIC DNA]</scope>
    <source>
        <strain evidence="2 3">CCUG 32990</strain>
    </source>
</reference>
<dbReference type="SUPFAM" id="SSF54616">
    <property type="entry name" value="DNA-binding domain of Mlu1-box binding protein MBP1"/>
    <property type="match status" value="1"/>
</dbReference>
<dbReference type="EMBL" id="CP014227">
    <property type="protein sequence ID" value="AMD86210.1"/>
    <property type="molecule type" value="Genomic_DNA"/>
</dbReference>
<dbReference type="GO" id="GO:0003677">
    <property type="term" value="F:DNA binding"/>
    <property type="evidence" value="ECO:0007669"/>
    <property type="project" value="UniProtKB-KW"/>
</dbReference>
<dbReference type="PROSITE" id="PS51301">
    <property type="entry name" value="KILA_N"/>
    <property type="match status" value="1"/>
</dbReference>
<dbReference type="Proteomes" id="UP000065822">
    <property type="component" value="Chromosome"/>
</dbReference>